<dbReference type="PROSITE" id="PS51257">
    <property type="entry name" value="PROKAR_LIPOPROTEIN"/>
    <property type="match status" value="1"/>
</dbReference>
<protein>
    <submittedName>
        <fullName evidence="1">Uncharacterized protein</fullName>
    </submittedName>
</protein>
<evidence type="ECO:0000313" key="2">
    <source>
        <dbReference type="Proteomes" id="UP000319342"/>
    </source>
</evidence>
<dbReference type="Proteomes" id="UP000319342">
    <property type="component" value="Chromosome"/>
</dbReference>
<keyword evidence="2" id="KW-1185">Reference proteome</keyword>
<evidence type="ECO:0000313" key="1">
    <source>
        <dbReference type="EMBL" id="QDU83326.1"/>
    </source>
</evidence>
<accession>A0A518CVS3</accession>
<sequence length="269" mass="28129" precursor="true">MARTTAGTDPTSFARSRTARRLALALAATSLLGACVLEEPPGPATVVVTVHPWPAGAPEPASVLDDSRALDLALTGDDPWTRVADLFAVEPLDATARDQERLPGTVDTLSERLTLEGFETGAFVSGDLFDETSGIFQGFLHLDESWLREGSGADGGPAGAALAAAQFVRLKIPRPLEDTAFAWVHLDLEGVADPRAVLEASLAELTTALAKDPRSVVALVDLDPTSPVARVAVRAAVDAASAAPTGRFAERLRAVMAASDAALLEDEDR</sequence>
<reference evidence="1 2" key="1">
    <citation type="submission" date="2019-02" db="EMBL/GenBank/DDBJ databases">
        <title>Deep-cultivation of Planctomycetes and their phenomic and genomic characterization uncovers novel biology.</title>
        <authorList>
            <person name="Wiegand S."/>
            <person name="Jogler M."/>
            <person name="Boedeker C."/>
            <person name="Pinto D."/>
            <person name="Vollmers J."/>
            <person name="Rivas-Marin E."/>
            <person name="Kohn T."/>
            <person name="Peeters S.H."/>
            <person name="Heuer A."/>
            <person name="Rast P."/>
            <person name="Oberbeckmann S."/>
            <person name="Bunk B."/>
            <person name="Jeske O."/>
            <person name="Meyerdierks A."/>
            <person name="Storesund J.E."/>
            <person name="Kallscheuer N."/>
            <person name="Luecker S."/>
            <person name="Lage O.M."/>
            <person name="Pohl T."/>
            <person name="Merkel B.J."/>
            <person name="Hornburger P."/>
            <person name="Mueller R.-W."/>
            <person name="Bruemmer F."/>
            <person name="Labrenz M."/>
            <person name="Spormann A.M."/>
            <person name="Op den Camp H."/>
            <person name="Overmann J."/>
            <person name="Amann R."/>
            <person name="Jetten M.S.M."/>
            <person name="Mascher T."/>
            <person name="Medema M.H."/>
            <person name="Devos D.P."/>
            <person name="Kaster A.-K."/>
            <person name="Ovreas L."/>
            <person name="Rohde M."/>
            <person name="Galperin M.Y."/>
            <person name="Jogler C."/>
        </authorList>
    </citation>
    <scope>NUCLEOTIDE SEQUENCE [LARGE SCALE GENOMIC DNA]</scope>
    <source>
        <strain evidence="1 2">Pla163</strain>
    </source>
</reference>
<dbReference type="AlphaFoldDB" id="A0A518CVS3"/>
<organism evidence="1 2">
    <name type="scientific">Rohdeia mirabilis</name>
    <dbReference type="NCBI Taxonomy" id="2528008"/>
    <lineage>
        <taxon>Bacteria</taxon>
        <taxon>Pseudomonadati</taxon>
        <taxon>Planctomycetota</taxon>
        <taxon>Planctomycetia</taxon>
        <taxon>Planctomycetia incertae sedis</taxon>
        <taxon>Rohdeia</taxon>
    </lineage>
</organism>
<dbReference type="RefSeq" id="WP_145182811.1">
    <property type="nucleotide sequence ID" value="NZ_CP036290.1"/>
</dbReference>
<name>A0A518CVS3_9BACT</name>
<proteinExistence type="predicted"/>
<gene>
    <name evidence="1" type="ORF">Pla163_04250</name>
</gene>
<dbReference type="EMBL" id="CP036290">
    <property type="protein sequence ID" value="QDU83326.1"/>
    <property type="molecule type" value="Genomic_DNA"/>
</dbReference>